<reference evidence="1 2" key="1">
    <citation type="submission" date="2020-02" db="EMBL/GenBank/DDBJ databases">
        <title>The draft genome of Grimontia sedimenta sp. nov., isolated from benthic sediments near coral reefs south of Kuwait.</title>
        <authorList>
            <person name="Mahmoud H.M."/>
            <person name="Jose L."/>
            <person name="Eapen S."/>
        </authorList>
    </citation>
    <scope>NUCLEOTIDE SEQUENCE [LARGE SCALE GENOMIC DNA]</scope>
    <source>
        <strain evidence="1 2">S25</strain>
    </source>
</reference>
<gene>
    <name evidence="1" type="ORF">G5S52_00290</name>
</gene>
<proteinExistence type="predicted"/>
<accession>A0A6M1R954</accession>
<protein>
    <submittedName>
        <fullName evidence="1">Uncharacterized protein</fullName>
    </submittedName>
</protein>
<dbReference type="AlphaFoldDB" id="A0A6M1R954"/>
<dbReference type="Proteomes" id="UP000473008">
    <property type="component" value="Unassembled WGS sequence"/>
</dbReference>
<keyword evidence="2" id="KW-1185">Reference proteome</keyword>
<evidence type="ECO:0000313" key="2">
    <source>
        <dbReference type="Proteomes" id="UP000473008"/>
    </source>
</evidence>
<dbReference type="RefSeq" id="WP_165011300.1">
    <property type="nucleotide sequence ID" value="NZ_JAALDL010000001.1"/>
</dbReference>
<organism evidence="1 2">
    <name type="scientific">Grimontia sedimenti</name>
    <dbReference type="NCBI Taxonomy" id="2711294"/>
    <lineage>
        <taxon>Bacteria</taxon>
        <taxon>Pseudomonadati</taxon>
        <taxon>Pseudomonadota</taxon>
        <taxon>Gammaproteobacteria</taxon>
        <taxon>Vibrionales</taxon>
        <taxon>Vibrionaceae</taxon>
        <taxon>Grimontia</taxon>
    </lineage>
</organism>
<comment type="caution">
    <text evidence="1">The sequence shown here is derived from an EMBL/GenBank/DDBJ whole genome shotgun (WGS) entry which is preliminary data.</text>
</comment>
<name>A0A6M1R954_9GAMM</name>
<sequence length="358" mass="41240">MGVSLAGIAFRVGHEGTGVENLVESLCQTDVKEIPWPRSNEFDIRNTNDVMVQRFEDVVFVFNGSIVDKLLFDNDQSVAQHIYHAIGEPSEFIAFCNYDSGGSYGFAIVENGDVSRMRVQVSGDFPPCFDYGSLSEEEMLWHGAKVKFYDSEGNLYKKASLLDRVANFLLSKNNKVEERLFKVYCKGEDELHDYELTERVLNDILIKRYQCCPWNTEEDLSQYFFKGSKTLSEISGISADFRVEYDFSACRETSININYQHYECELKFDNLDRNVNVYMEFLDDKGKPVKGGDKVAEIGAATIWLRFDFYREQLEFLDVGSKAKVYYRHRDEYLGEVCVDEILDLRKNIGLDKLLQLS</sequence>
<dbReference type="EMBL" id="JAALDL010000001">
    <property type="protein sequence ID" value="NGN96142.1"/>
    <property type="molecule type" value="Genomic_DNA"/>
</dbReference>
<evidence type="ECO:0000313" key="1">
    <source>
        <dbReference type="EMBL" id="NGN96142.1"/>
    </source>
</evidence>